<dbReference type="OrthoDB" id="21467at2759"/>
<feature type="domain" description="RRM" evidence="6">
    <location>
        <begin position="57"/>
        <end position="140"/>
    </location>
</feature>
<evidence type="ECO:0000256" key="1">
    <source>
        <dbReference type="ARBA" id="ARBA00004604"/>
    </source>
</evidence>
<evidence type="ECO:0000256" key="3">
    <source>
        <dbReference type="ARBA" id="ARBA00023242"/>
    </source>
</evidence>
<dbReference type="Proteomes" id="UP000238479">
    <property type="component" value="Chromosome 4"/>
</dbReference>
<dbReference type="SMART" id="SM00360">
    <property type="entry name" value="RRM"/>
    <property type="match status" value="1"/>
</dbReference>
<keyword evidence="2 4" id="KW-0694">RNA-binding</keyword>
<keyword evidence="3" id="KW-0539">Nucleus</keyword>
<dbReference type="OMA" id="FYEKQMK"/>
<evidence type="ECO:0000256" key="2">
    <source>
        <dbReference type="ARBA" id="ARBA00022884"/>
    </source>
</evidence>
<feature type="compositionally biased region" description="Polar residues" evidence="5">
    <location>
        <begin position="17"/>
        <end position="30"/>
    </location>
</feature>
<proteinExistence type="predicted"/>
<dbReference type="EMBL" id="PDCK01000042">
    <property type="protein sequence ID" value="PRQ40201.1"/>
    <property type="molecule type" value="Genomic_DNA"/>
</dbReference>
<comment type="caution">
    <text evidence="7">The sequence shown here is derived from an EMBL/GenBank/DDBJ whole genome shotgun (WGS) entry which is preliminary data.</text>
</comment>
<feature type="region of interest" description="Disordered" evidence="5">
    <location>
        <begin position="1"/>
        <end position="49"/>
    </location>
</feature>
<dbReference type="Gramene" id="PRQ40201">
    <property type="protein sequence ID" value="PRQ40201"/>
    <property type="gene ID" value="RchiOBHm_Chr4g0433501"/>
</dbReference>
<dbReference type="GO" id="GO:0005730">
    <property type="term" value="C:nucleolus"/>
    <property type="evidence" value="ECO:0007669"/>
    <property type="project" value="UniProtKB-SubCell"/>
</dbReference>
<dbReference type="InterPro" id="IPR000504">
    <property type="entry name" value="RRM_dom"/>
</dbReference>
<dbReference type="PANTHER" id="PTHR46754">
    <property type="entry name" value="MKI67 FHA DOMAIN-INTERACTING NUCLEOLAR PHOSPHOPROTEIN"/>
    <property type="match status" value="1"/>
</dbReference>
<evidence type="ECO:0000313" key="8">
    <source>
        <dbReference type="Proteomes" id="UP000238479"/>
    </source>
</evidence>
<dbReference type="AlphaFoldDB" id="A0A2P6R188"/>
<dbReference type="PROSITE" id="PS50102">
    <property type="entry name" value="RRM"/>
    <property type="match status" value="1"/>
</dbReference>
<gene>
    <name evidence="7" type="ORF">RchiOBHm_Chr4g0433501</name>
</gene>
<dbReference type="SUPFAM" id="SSF54928">
    <property type="entry name" value="RNA-binding domain, RBD"/>
    <property type="match status" value="1"/>
</dbReference>
<evidence type="ECO:0000259" key="6">
    <source>
        <dbReference type="PROSITE" id="PS50102"/>
    </source>
</evidence>
<comment type="subcellular location">
    <subcellularLocation>
        <location evidence="1">Nucleus</location>
        <location evidence="1">Nucleolus</location>
    </subcellularLocation>
</comment>
<keyword evidence="8" id="KW-1185">Reference proteome</keyword>
<dbReference type="CDD" id="cd12307">
    <property type="entry name" value="RRM_NIFK_like"/>
    <property type="match status" value="1"/>
</dbReference>
<reference evidence="7 8" key="1">
    <citation type="journal article" date="2018" name="Nat. Genet.">
        <title>The Rosa genome provides new insights in the design of modern roses.</title>
        <authorList>
            <person name="Bendahmane M."/>
        </authorList>
    </citation>
    <scope>NUCLEOTIDE SEQUENCE [LARGE SCALE GENOMIC DNA]</scope>
    <source>
        <strain evidence="8">cv. Old Blush</strain>
    </source>
</reference>
<dbReference type="Gene3D" id="3.30.70.330">
    <property type="match status" value="1"/>
</dbReference>
<sequence length="218" mass="25054">MGAKAKKAMKKQLSKAVSASAQKPVASSATAAPDFLPLEGGPARKLPEEKPKEDVARVVYISRIPHGFYEKEMQGFFGQFGVIKRLRIVRNRKTGKSKHFGFIEFEDPGVAKIVAETMDNYLLFEHLLQTRLIPPEKVHPKLWKGCNVRAKPLNWVQIERKRHDKERTLEEHKKLVEKIKKRDLKRQKRIEAAGIEYECPDIVTNDQPAPKKKKLRLK</sequence>
<name>A0A2P6R188_ROSCH</name>
<dbReference type="Pfam" id="PF00076">
    <property type="entry name" value="RRM_1"/>
    <property type="match status" value="1"/>
</dbReference>
<accession>A0A2P6R188</accession>
<dbReference type="InterPro" id="IPR012677">
    <property type="entry name" value="Nucleotide-bd_a/b_plait_sf"/>
</dbReference>
<feature type="compositionally biased region" description="Basic residues" evidence="5">
    <location>
        <begin position="1"/>
        <end position="13"/>
    </location>
</feature>
<organism evidence="7 8">
    <name type="scientific">Rosa chinensis</name>
    <name type="common">China rose</name>
    <dbReference type="NCBI Taxonomy" id="74649"/>
    <lineage>
        <taxon>Eukaryota</taxon>
        <taxon>Viridiplantae</taxon>
        <taxon>Streptophyta</taxon>
        <taxon>Embryophyta</taxon>
        <taxon>Tracheophyta</taxon>
        <taxon>Spermatophyta</taxon>
        <taxon>Magnoliopsida</taxon>
        <taxon>eudicotyledons</taxon>
        <taxon>Gunneridae</taxon>
        <taxon>Pentapetalae</taxon>
        <taxon>rosids</taxon>
        <taxon>fabids</taxon>
        <taxon>Rosales</taxon>
        <taxon>Rosaceae</taxon>
        <taxon>Rosoideae</taxon>
        <taxon>Rosoideae incertae sedis</taxon>
        <taxon>Rosa</taxon>
    </lineage>
</organism>
<dbReference type="STRING" id="74649.A0A2P6R188"/>
<evidence type="ECO:0000256" key="4">
    <source>
        <dbReference type="PROSITE-ProRule" id="PRU00176"/>
    </source>
</evidence>
<dbReference type="GO" id="GO:0003723">
    <property type="term" value="F:RNA binding"/>
    <property type="evidence" value="ECO:0007669"/>
    <property type="project" value="UniProtKB-UniRule"/>
</dbReference>
<protein>
    <submittedName>
        <fullName evidence="7">Putative nucleotide-binding alpha-beta plait domain-containing protein</fullName>
    </submittedName>
</protein>
<evidence type="ECO:0000256" key="5">
    <source>
        <dbReference type="SAM" id="MobiDB-lite"/>
    </source>
</evidence>
<evidence type="ECO:0000313" key="7">
    <source>
        <dbReference type="EMBL" id="PRQ40201.1"/>
    </source>
</evidence>
<dbReference type="InterPro" id="IPR035979">
    <property type="entry name" value="RBD_domain_sf"/>
</dbReference>